<organism evidence="12 13">
    <name type="scientific">Methyloprofundus sedimenti</name>
    <dbReference type="NCBI Taxonomy" id="1420851"/>
    <lineage>
        <taxon>Bacteria</taxon>
        <taxon>Pseudomonadati</taxon>
        <taxon>Pseudomonadota</taxon>
        <taxon>Gammaproteobacteria</taxon>
        <taxon>Methylococcales</taxon>
        <taxon>Methylococcaceae</taxon>
        <taxon>Methyloprofundus</taxon>
    </lineage>
</organism>
<dbReference type="PIRSF" id="PIRSF005572">
    <property type="entry name" value="NifS"/>
    <property type="match status" value="1"/>
</dbReference>
<comment type="similarity">
    <text evidence="2">Belongs to the class-V pyridoxal-phosphate-dependent aminotransferase family. NifS/IscS subfamily.</text>
</comment>
<dbReference type="RefSeq" id="WP_080521904.1">
    <property type="nucleotide sequence ID" value="NZ_LPUF01000001.1"/>
</dbReference>
<dbReference type="Pfam" id="PF00266">
    <property type="entry name" value="Aminotran_5"/>
    <property type="match status" value="1"/>
</dbReference>
<dbReference type="EC" id="2.8.1.7" evidence="3"/>
<evidence type="ECO:0000256" key="8">
    <source>
        <dbReference type="ARBA" id="ARBA00023014"/>
    </source>
</evidence>
<sequence length="362" mass="39288">MIFFDHNATTPVDERVLEVMLPFFSRFYANPSSLYKLARLSRSAIDTAREQVAQLVNARPEQVIFTSGGTEANNLALKGCLSNAKIITSAFEHPSILQSGIAELVGVTEQGYIDQHSLAQFNQQFDLASFMLVNNETGVIQDIASISNIMKQRGVLMHTDAVQAAGKIPVDFQALGVDLMSLSSHKIYGPKGCGALITSTGQLKKPLLTGGGQEAGLRAGTENVPAIVGFGKAAELACVELEARRQHCFQLKTHLEQQLLDFPEIRVFAKESNRVANTVQFGVQNCVGEMLLMLLDRQNIAVSSGSACASNEQSASHVLLAMEVEENLAKSAIRVSLGKDNTLDEVDYFVQKLRQILTGLSC</sequence>
<dbReference type="PANTHER" id="PTHR11601">
    <property type="entry name" value="CYSTEINE DESULFURYLASE FAMILY MEMBER"/>
    <property type="match status" value="1"/>
</dbReference>
<dbReference type="EMBL" id="LPUF01000001">
    <property type="protein sequence ID" value="OQK17294.1"/>
    <property type="molecule type" value="Genomic_DNA"/>
</dbReference>
<dbReference type="PANTHER" id="PTHR11601:SF34">
    <property type="entry name" value="CYSTEINE DESULFURASE"/>
    <property type="match status" value="1"/>
</dbReference>
<dbReference type="InterPro" id="IPR016454">
    <property type="entry name" value="Cysteine_dSase"/>
</dbReference>
<keyword evidence="13" id="KW-1185">Reference proteome</keyword>
<keyword evidence="4" id="KW-0808">Transferase</keyword>
<dbReference type="InterPro" id="IPR015424">
    <property type="entry name" value="PyrdxlP-dep_Trfase"/>
</dbReference>
<feature type="domain" description="Aminotransferase class V" evidence="11">
    <location>
        <begin position="2"/>
        <end position="349"/>
    </location>
</feature>
<dbReference type="Gene3D" id="3.40.640.10">
    <property type="entry name" value="Type I PLP-dependent aspartate aminotransferase-like (Major domain)"/>
    <property type="match status" value="1"/>
</dbReference>
<evidence type="ECO:0000256" key="7">
    <source>
        <dbReference type="ARBA" id="ARBA00023004"/>
    </source>
</evidence>
<evidence type="ECO:0000256" key="4">
    <source>
        <dbReference type="ARBA" id="ARBA00022679"/>
    </source>
</evidence>
<keyword evidence="8" id="KW-0411">Iron-sulfur</keyword>
<evidence type="ECO:0000259" key="11">
    <source>
        <dbReference type="Pfam" id="PF00266"/>
    </source>
</evidence>
<dbReference type="GO" id="GO:0031071">
    <property type="term" value="F:cysteine desulfurase activity"/>
    <property type="evidence" value="ECO:0007669"/>
    <property type="project" value="UniProtKB-EC"/>
</dbReference>
<dbReference type="AlphaFoldDB" id="A0A1V8M6V0"/>
<evidence type="ECO:0000256" key="5">
    <source>
        <dbReference type="ARBA" id="ARBA00022723"/>
    </source>
</evidence>
<dbReference type="InterPro" id="IPR015421">
    <property type="entry name" value="PyrdxlP-dep_Trfase_major"/>
</dbReference>
<evidence type="ECO:0000256" key="1">
    <source>
        <dbReference type="ARBA" id="ARBA00001933"/>
    </source>
</evidence>
<dbReference type="OrthoDB" id="9808002at2"/>
<keyword evidence="6" id="KW-0663">Pyridoxal phosphate</keyword>
<dbReference type="STRING" id="1420851.AU255_05245"/>
<name>A0A1V8M6V0_9GAMM</name>
<dbReference type="Gene3D" id="1.10.260.50">
    <property type="match status" value="1"/>
</dbReference>
<dbReference type="Proteomes" id="UP000191980">
    <property type="component" value="Unassembled WGS sequence"/>
</dbReference>
<keyword evidence="5" id="KW-0479">Metal-binding</keyword>
<reference evidence="12 13" key="1">
    <citation type="submission" date="2015-12" db="EMBL/GenBank/DDBJ databases">
        <authorList>
            <person name="Shamseldin A."/>
            <person name="Moawad H."/>
            <person name="Abd El-Rahim W.M."/>
            <person name="Sadowsky M.J."/>
        </authorList>
    </citation>
    <scope>NUCLEOTIDE SEQUENCE [LARGE SCALE GENOMIC DNA]</scope>
    <source>
        <strain evidence="12 13">WF1</strain>
    </source>
</reference>
<evidence type="ECO:0000256" key="6">
    <source>
        <dbReference type="ARBA" id="ARBA00022898"/>
    </source>
</evidence>
<accession>A0A1V8M6V0</accession>
<comment type="caution">
    <text evidence="12">The sequence shown here is derived from an EMBL/GenBank/DDBJ whole genome shotgun (WGS) entry which is preliminary data.</text>
</comment>
<evidence type="ECO:0000256" key="10">
    <source>
        <dbReference type="RuleBase" id="RU004504"/>
    </source>
</evidence>
<dbReference type="PROSITE" id="PS00595">
    <property type="entry name" value="AA_TRANSFER_CLASS_5"/>
    <property type="match status" value="1"/>
</dbReference>
<dbReference type="GO" id="GO:0051536">
    <property type="term" value="F:iron-sulfur cluster binding"/>
    <property type="evidence" value="ECO:0007669"/>
    <property type="project" value="UniProtKB-KW"/>
</dbReference>
<dbReference type="InterPro" id="IPR015422">
    <property type="entry name" value="PyrdxlP-dep_Trfase_small"/>
</dbReference>
<evidence type="ECO:0000313" key="12">
    <source>
        <dbReference type="EMBL" id="OQK17294.1"/>
    </source>
</evidence>
<comment type="cofactor">
    <cofactor evidence="1 10">
        <name>pyridoxal 5'-phosphate</name>
        <dbReference type="ChEBI" id="CHEBI:597326"/>
    </cofactor>
</comment>
<dbReference type="InterPro" id="IPR000192">
    <property type="entry name" value="Aminotrans_V_dom"/>
</dbReference>
<dbReference type="GO" id="GO:0046872">
    <property type="term" value="F:metal ion binding"/>
    <property type="evidence" value="ECO:0007669"/>
    <property type="project" value="UniProtKB-KW"/>
</dbReference>
<dbReference type="Gene3D" id="3.90.1150.10">
    <property type="entry name" value="Aspartate Aminotransferase, domain 1"/>
    <property type="match status" value="1"/>
</dbReference>
<evidence type="ECO:0000256" key="3">
    <source>
        <dbReference type="ARBA" id="ARBA00012239"/>
    </source>
</evidence>
<evidence type="ECO:0000256" key="2">
    <source>
        <dbReference type="ARBA" id="ARBA00006490"/>
    </source>
</evidence>
<dbReference type="InterPro" id="IPR020578">
    <property type="entry name" value="Aminotrans_V_PyrdxlP_BS"/>
</dbReference>
<gene>
    <name evidence="12" type="ORF">AU255_05245</name>
</gene>
<protein>
    <recommendedName>
        <fullName evidence="3">cysteine desulfurase</fullName>
        <ecNumber evidence="3">2.8.1.7</ecNumber>
    </recommendedName>
</protein>
<comment type="catalytic activity">
    <reaction evidence="9">
        <text>(sulfur carrier)-H + L-cysteine = (sulfur carrier)-SH + L-alanine</text>
        <dbReference type="Rhea" id="RHEA:43892"/>
        <dbReference type="Rhea" id="RHEA-COMP:14737"/>
        <dbReference type="Rhea" id="RHEA-COMP:14739"/>
        <dbReference type="ChEBI" id="CHEBI:29917"/>
        <dbReference type="ChEBI" id="CHEBI:35235"/>
        <dbReference type="ChEBI" id="CHEBI:57972"/>
        <dbReference type="ChEBI" id="CHEBI:64428"/>
        <dbReference type="EC" id="2.8.1.7"/>
    </reaction>
</comment>
<dbReference type="SUPFAM" id="SSF53383">
    <property type="entry name" value="PLP-dependent transferases"/>
    <property type="match status" value="1"/>
</dbReference>
<proteinExistence type="inferred from homology"/>
<keyword evidence="7" id="KW-0408">Iron</keyword>
<evidence type="ECO:0000313" key="13">
    <source>
        <dbReference type="Proteomes" id="UP000191980"/>
    </source>
</evidence>
<evidence type="ECO:0000256" key="9">
    <source>
        <dbReference type="ARBA" id="ARBA00050776"/>
    </source>
</evidence>